<keyword evidence="5" id="KW-0597">Phosphoprotein</keyword>
<dbReference type="Gene3D" id="3.30.565.10">
    <property type="entry name" value="Histidine kinase-like ATPase, C-terminal domain"/>
    <property type="match status" value="1"/>
</dbReference>
<feature type="transmembrane region" description="Helical" evidence="14">
    <location>
        <begin position="20"/>
        <end position="38"/>
    </location>
</feature>
<proteinExistence type="predicted"/>
<dbReference type="InterPro" id="IPR036097">
    <property type="entry name" value="HisK_dim/P_sf"/>
</dbReference>
<comment type="caution">
    <text evidence="16">The sequence shown here is derived from an EMBL/GenBank/DDBJ whole genome shotgun (WGS) entry which is preliminary data.</text>
</comment>
<evidence type="ECO:0000256" key="13">
    <source>
        <dbReference type="ARBA" id="ARBA00023136"/>
    </source>
</evidence>
<accession>A0A9W5AWK8</accession>
<reference evidence="16 17" key="1">
    <citation type="submission" date="2015-11" db="EMBL/GenBank/DDBJ databases">
        <authorList>
            <consortium name="Pathogen Informatics"/>
        </authorList>
    </citation>
    <scope>NUCLEOTIDE SEQUENCE [LARGE SCALE GENOMIC DNA]</scope>
    <source>
        <strain evidence="16 17">007A-0283</strain>
    </source>
</reference>
<dbReference type="GO" id="GO:0005886">
    <property type="term" value="C:plasma membrane"/>
    <property type="evidence" value="ECO:0007669"/>
    <property type="project" value="UniProtKB-SubCell"/>
</dbReference>
<gene>
    <name evidence="16" type="primary">fixL_2</name>
    <name evidence="16" type="ORF">ERS739223_01510</name>
</gene>
<dbReference type="CDD" id="cd00082">
    <property type="entry name" value="HisKA"/>
    <property type="match status" value="1"/>
</dbReference>
<evidence type="ECO:0000256" key="1">
    <source>
        <dbReference type="ARBA" id="ARBA00000085"/>
    </source>
</evidence>
<dbReference type="SUPFAM" id="SSF47384">
    <property type="entry name" value="Homodimeric domain of signal transducing histidine kinase"/>
    <property type="match status" value="1"/>
</dbReference>
<evidence type="ECO:0000256" key="7">
    <source>
        <dbReference type="ARBA" id="ARBA00022692"/>
    </source>
</evidence>
<keyword evidence="6 16" id="KW-0808">Transferase</keyword>
<evidence type="ECO:0000256" key="8">
    <source>
        <dbReference type="ARBA" id="ARBA00022741"/>
    </source>
</evidence>
<dbReference type="InterPro" id="IPR003594">
    <property type="entry name" value="HATPase_dom"/>
</dbReference>
<keyword evidence="4" id="KW-1003">Cell membrane</keyword>
<evidence type="ECO:0000256" key="10">
    <source>
        <dbReference type="ARBA" id="ARBA00022840"/>
    </source>
</evidence>
<keyword evidence="12" id="KW-0902">Two-component regulatory system</keyword>
<keyword evidence="13 14" id="KW-0472">Membrane</keyword>
<dbReference type="PANTHER" id="PTHR45528">
    <property type="entry name" value="SENSOR HISTIDINE KINASE CPXA"/>
    <property type="match status" value="1"/>
</dbReference>
<dbReference type="InterPro" id="IPR050398">
    <property type="entry name" value="HssS/ArlS-like"/>
</dbReference>
<dbReference type="EC" id="2.7.13.3" evidence="3"/>
<dbReference type="GO" id="GO:0000155">
    <property type="term" value="F:phosphorelay sensor kinase activity"/>
    <property type="evidence" value="ECO:0007669"/>
    <property type="project" value="InterPro"/>
</dbReference>
<dbReference type="PROSITE" id="PS50109">
    <property type="entry name" value="HIS_KIN"/>
    <property type="match status" value="1"/>
</dbReference>
<dbReference type="SMART" id="SM00388">
    <property type="entry name" value="HisKA"/>
    <property type="match status" value="1"/>
</dbReference>
<evidence type="ECO:0000256" key="12">
    <source>
        <dbReference type="ARBA" id="ARBA00023012"/>
    </source>
</evidence>
<evidence type="ECO:0000256" key="11">
    <source>
        <dbReference type="ARBA" id="ARBA00022989"/>
    </source>
</evidence>
<comment type="catalytic activity">
    <reaction evidence="1">
        <text>ATP + protein L-histidine = ADP + protein N-phospho-L-histidine.</text>
        <dbReference type="EC" id="2.7.13.3"/>
    </reaction>
</comment>
<name>A0A9W5AWK8_CAMHY</name>
<dbReference type="SMART" id="SM00387">
    <property type="entry name" value="HATPase_c"/>
    <property type="match status" value="1"/>
</dbReference>
<dbReference type="Pfam" id="PF00512">
    <property type="entry name" value="HisKA"/>
    <property type="match status" value="1"/>
</dbReference>
<evidence type="ECO:0000259" key="15">
    <source>
        <dbReference type="PROSITE" id="PS50109"/>
    </source>
</evidence>
<organism evidence="16 17">
    <name type="scientific">Campylobacter hyointestinalis subsp. hyointestinalis</name>
    <dbReference type="NCBI Taxonomy" id="91352"/>
    <lineage>
        <taxon>Bacteria</taxon>
        <taxon>Pseudomonadati</taxon>
        <taxon>Campylobacterota</taxon>
        <taxon>Epsilonproteobacteria</taxon>
        <taxon>Campylobacterales</taxon>
        <taxon>Campylobacteraceae</taxon>
        <taxon>Campylobacter</taxon>
    </lineage>
</organism>
<sequence>MKLIDIYNRIYTRIEEFKIYILIMAFTAIFLGISIFSLNRVKDEFVSLAKNYRTTIVAELSNYVTEWMNSRISSVNSYSTILSSLILDDNITTDRMYDSIDILSKTNPMFDTFQLYIENDRLLIHASKYLVIDQKDLDRIAKYEWYKDTKDRDITTIRVMPNHKVLNEKTINICSPLKANGKFKGVLCGIIKTDNILKQIKGVDKNIVSHLFLMDKNHDIITSYYQPNPFVNELKNIDRNFTSKEFISQGIKVNVLKTSTQDWAVGVGINENAIIQKSLIVVAKTSMAIFGFFIILIIVANLLHNYLYTKINKRKQEYEFILTHQLKMIETGELVGVMSHQLKQPLNSAKLMISSILQLKQDEKISKDEELQSLSLCLKSMEHLNQTVENFKNFYKFDPSVAKFSVKRSIDALINILHVDFAKNNVSVIVGEFEDIEVCNCQNLFTQVLLVLLQNSKEALIAHYPDEFKKRQIYIKVKSDENYIYIEVSDFAGGISDEQAPKLFSNLKISKKKGGSGIGLYFAKKIANTKLSGDLTLVSKKDPTVFELRIKK</sequence>
<keyword evidence="11 14" id="KW-1133">Transmembrane helix</keyword>
<dbReference type="SUPFAM" id="SSF55874">
    <property type="entry name" value="ATPase domain of HSP90 chaperone/DNA topoisomerase II/histidine kinase"/>
    <property type="match status" value="1"/>
</dbReference>
<feature type="transmembrane region" description="Helical" evidence="14">
    <location>
        <begin position="287"/>
        <end position="308"/>
    </location>
</feature>
<evidence type="ECO:0000313" key="17">
    <source>
        <dbReference type="Proteomes" id="UP000052245"/>
    </source>
</evidence>
<dbReference type="RefSeq" id="WP_059434573.1">
    <property type="nucleotide sequence ID" value="NZ_FAUY01000003.1"/>
</dbReference>
<dbReference type="InterPro" id="IPR005467">
    <property type="entry name" value="His_kinase_dom"/>
</dbReference>
<evidence type="ECO:0000256" key="5">
    <source>
        <dbReference type="ARBA" id="ARBA00022553"/>
    </source>
</evidence>
<feature type="domain" description="Histidine kinase" evidence="15">
    <location>
        <begin position="337"/>
        <end position="552"/>
    </location>
</feature>
<protein>
    <recommendedName>
        <fullName evidence="3">histidine kinase</fullName>
        <ecNumber evidence="3">2.7.13.3</ecNumber>
    </recommendedName>
</protein>
<dbReference type="Pfam" id="PF02518">
    <property type="entry name" value="HATPase_c"/>
    <property type="match status" value="1"/>
</dbReference>
<dbReference type="AlphaFoldDB" id="A0A9W5AWK8"/>
<dbReference type="GO" id="GO:0005524">
    <property type="term" value="F:ATP binding"/>
    <property type="evidence" value="ECO:0007669"/>
    <property type="project" value="UniProtKB-KW"/>
</dbReference>
<dbReference type="Proteomes" id="UP000052245">
    <property type="component" value="Unassembled WGS sequence"/>
</dbReference>
<evidence type="ECO:0000313" key="16">
    <source>
        <dbReference type="EMBL" id="CUU90016.1"/>
    </source>
</evidence>
<evidence type="ECO:0000256" key="3">
    <source>
        <dbReference type="ARBA" id="ARBA00012438"/>
    </source>
</evidence>
<dbReference type="EMBL" id="FAVC01000003">
    <property type="protein sequence ID" value="CUU90016.1"/>
    <property type="molecule type" value="Genomic_DNA"/>
</dbReference>
<evidence type="ECO:0000256" key="9">
    <source>
        <dbReference type="ARBA" id="ARBA00022777"/>
    </source>
</evidence>
<comment type="subcellular location">
    <subcellularLocation>
        <location evidence="2">Cell membrane</location>
        <topology evidence="2">Multi-pass membrane protein</topology>
    </subcellularLocation>
</comment>
<dbReference type="Gene3D" id="3.30.450.20">
    <property type="entry name" value="PAS domain"/>
    <property type="match status" value="2"/>
</dbReference>
<keyword evidence="9 16" id="KW-0418">Kinase</keyword>
<keyword evidence="8" id="KW-0547">Nucleotide-binding</keyword>
<keyword evidence="7 14" id="KW-0812">Transmembrane</keyword>
<dbReference type="InterPro" id="IPR003661">
    <property type="entry name" value="HisK_dim/P_dom"/>
</dbReference>
<dbReference type="Gene3D" id="1.10.287.130">
    <property type="match status" value="1"/>
</dbReference>
<dbReference type="CDD" id="cd18773">
    <property type="entry name" value="PDC1_HK_sensor"/>
    <property type="match status" value="1"/>
</dbReference>
<evidence type="ECO:0000256" key="4">
    <source>
        <dbReference type="ARBA" id="ARBA00022475"/>
    </source>
</evidence>
<keyword evidence="10" id="KW-0067">ATP-binding</keyword>
<evidence type="ECO:0000256" key="6">
    <source>
        <dbReference type="ARBA" id="ARBA00022679"/>
    </source>
</evidence>
<evidence type="ECO:0000256" key="2">
    <source>
        <dbReference type="ARBA" id="ARBA00004651"/>
    </source>
</evidence>
<evidence type="ECO:0000256" key="14">
    <source>
        <dbReference type="SAM" id="Phobius"/>
    </source>
</evidence>
<dbReference type="InterPro" id="IPR036890">
    <property type="entry name" value="HATPase_C_sf"/>
</dbReference>
<dbReference type="PANTHER" id="PTHR45528:SF1">
    <property type="entry name" value="SENSOR HISTIDINE KINASE CPXA"/>
    <property type="match status" value="1"/>
</dbReference>